<feature type="domain" description="MATH" evidence="2">
    <location>
        <begin position="15"/>
        <end position="63"/>
    </location>
</feature>
<reference evidence="3 4" key="1">
    <citation type="journal article" date="2018" name="Nat. Genet.">
        <title>The Rosa genome provides new insights in the design of modern roses.</title>
        <authorList>
            <person name="Bendahmane M."/>
        </authorList>
    </citation>
    <scope>NUCLEOTIDE SEQUENCE [LARGE SCALE GENOMIC DNA]</scope>
    <source>
        <strain evidence="4">cv. Old Blush</strain>
    </source>
</reference>
<dbReference type="InterPro" id="IPR008974">
    <property type="entry name" value="TRAF-like"/>
</dbReference>
<dbReference type="EMBL" id="PDCK01000040">
    <property type="protein sequence ID" value="PRQ51307.1"/>
    <property type="molecule type" value="Genomic_DNA"/>
</dbReference>
<protein>
    <recommendedName>
        <fullName evidence="1 2">MATH domain-containing protein</fullName>
    </recommendedName>
</protein>
<organism evidence="3 4">
    <name type="scientific">Rosa chinensis</name>
    <name type="common">China rose</name>
    <dbReference type="NCBI Taxonomy" id="74649"/>
    <lineage>
        <taxon>Eukaryota</taxon>
        <taxon>Viridiplantae</taxon>
        <taxon>Streptophyta</taxon>
        <taxon>Embryophyta</taxon>
        <taxon>Tracheophyta</taxon>
        <taxon>Spermatophyta</taxon>
        <taxon>Magnoliopsida</taxon>
        <taxon>eudicotyledons</taxon>
        <taxon>Gunneridae</taxon>
        <taxon>Pentapetalae</taxon>
        <taxon>rosids</taxon>
        <taxon>fabids</taxon>
        <taxon>Rosales</taxon>
        <taxon>Rosaceae</taxon>
        <taxon>Rosoideae</taxon>
        <taxon>Rosoideae incertae sedis</taxon>
        <taxon>Rosa</taxon>
    </lineage>
</organism>
<dbReference type="Gramene" id="PRQ51307">
    <property type="protein sequence ID" value="PRQ51307"/>
    <property type="gene ID" value="RchiOBHm_Chr2g0142941"/>
</dbReference>
<dbReference type="Pfam" id="PF22486">
    <property type="entry name" value="MATH_2"/>
    <property type="match status" value="1"/>
</dbReference>
<gene>
    <name evidence="3" type="ORF">RchiOBHm_Chr2g0142941</name>
</gene>
<evidence type="ECO:0000313" key="4">
    <source>
        <dbReference type="Proteomes" id="UP000238479"/>
    </source>
</evidence>
<proteinExistence type="predicted"/>
<comment type="caution">
    <text evidence="3">The sequence shown here is derived from an EMBL/GenBank/DDBJ whole genome shotgun (WGS) entry which is preliminary data.</text>
</comment>
<feature type="domain" description="MATH" evidence="1">
    <location>
        <begin position="174"/>
        <end position="258"/>
    </location>
</feature>
<dbReference type="PANTHER" id="PTHR46162">
    <property type="entry name" value="TRAF-LIKE FAMILY PROTEIN"/>
    <property type="match status" value="1"/>
</dbReference>
<evidence type="ECO:0000259" key="1">
    <source>
        <dbReference type="Pfam" id="PF00917"/>
    </source>
</evidence>
<accession>A0A2P6RY06</accession>
<dbReference type="AlphaFoldDB" id="A0A2P6RY06"/>
<dbReference type="InterPro" id="IPR002083">
    <property type="entry name" value="MATH/TRAF_dom"/>
</dbReference>
<dbReference type="Gene3D" id="2.60.210.10">
    <property type="entry name" value="Apoptosis, Tumor Necrosis Factor Receptor Associated Protein 2, Chain A"/>
    <property type="match status" value="2"/>
</dbReference>
<dbReference type="CDD" id="cd00121">
    <property type="entry name" value="MATH"/>
    <property type="match status" value="2"/>
</dbReference>
<keyword evidence="4" id="KW-1185">Reference proteome</keyword>
<dbReference type="Pfam" id="PF00917">
    <property type="entry name" value="MATH"/>
    <property type="match status" value="1"/>
</dbReference>
<evidence type="ECO:0000259" key="2">
    <source>
        <dbReference type="Pfam" id="PF22486"/>
    </source>
</evidence>
<name>A0A2P6RY06_ROSCH</name>
<dbReference type="Proteomes" id="UP000238479">
    <property type="component" value="Chromosome 2"/>
</dbReference>
<sequence>MYALYCYNFPFSLRKLVLHPKGNKCQGVTDHASLYLAIVGADSLPTGWEVYVNFRLFLLDQTSRATYLVPQGLHCSCIDQLVMILKRANCKCMMLIDRREKCFHGMMLESGSICVIDICSLFDGCIVGGTSVFGAEVFVCKERRTGNGECLSTITDLVLQKYHEIEVLYKWKSRKGDGVGTHLSLYLVLADPTHLPPVSKVNAEFELSFWNRSFYKHRNWFSACNHEADSAKFSSLKNISQPGCLRDDTGVFEARVTVRAVVNAL</sequence>
<evidence type="ECO:0000313" key="3">
    <source>
        <dbReference type="EMBL" id="PRQ51307.1"/>
    </source>
</evidence>
<dbReference type="SUPFAM" id="SSF49599">
    <property type="entry name" value="TRAF domain-like"/>
    <property type="match status" value="2"/>
</dbReference>
<dbReference type="STRING" id="74649.A0A2P6RY06"/>
<dbReference type="PANTHER" id="PTHR46162:SF2">
    <property type="entry name" value="ANKYRIN REPEAT-CONTAINING PROTEIN-RELATED"/>
    <property type="match status" value="1"/>
</dbReference>